<proteinExistence type="predicted"/>
<keyword evidence="1" id="KW-0472">Membrane</keyword>
<sequence length="62" mass="7558">MGEAMFPNEGKSAFSVIHIILFFVCAFFWVPTYGWFWGILRALFWEFILLYKIIVWMWNLLF</sequence>
<feature type="transmembrane region" description="Helical" evidence="1">
    <location>
        <begin position="12"/>
        <end position="30"/>
    </location>
</feature>
<protein>
    <submittedName>
        <fullName evidence="2">Uncharacterized protein</fullName>
    </submittedName>
</protein>
<keyword evidence="1" id="KW-0812">Transmembrane</keyword>
<feature type="transmembrane region" description="Helical" evidence="1">
    <location>
        <begin position="42"/>
        <end position="61"/>
    </location>
</feature>
<evidence type="ECO:0000256" key="1">
    <source>
        <dbReference type="SAM" id="Phobius"/>
    </source>
</evidence>
<dbReference type="EMBL" id="JRAK01000149">
    <property type="protein sequence ID" value="KGN84339.1"/>
    <property type="molecule type" value="Genomic_DNA"/>
</dbReference>
<dbReference type="Proteomes" id="UP000030146">
    <property type="component" value="Unassembled WGS sequence"/>
</dbReference>
<organism evidence="2 3">
    <name type="scientific">Porphyromonas gulae</name>
    <dbReference type="NCBI Taxonomy" id="111105"/>
    <lineage>
        <taxon>Bacteria</taxon>
        <taxon>Pseudomonadati</taxon>
        <taxon>Bacteroidota</taxon>
        <taxon>Bacteroidia</taxon>
        <taxon>Bacteroidales</taxon>
        <taxon>Porphyromonadaceae</taxon>
        <taxon>Porphyromonas</taxon>
    </lineage>
</organism>
<evidence type="ECO:0000313" key="3">
    <source>
        <dbReference type="Proteomes" id="UP000030146"/>
    </source>
</evidence>
<keyword evidence="3" id="KW-1185">Reference proteome</keyword>
<keyword evidence="1" id="KW-1133">Transmembrane helix</keyword>
<evidence type="ECO:0000313" key="2">
    <source>
        <dbReference type="EMBL" id="KGN84339.1"/>
    </source>
</evidence>
<gene>
    <name evidence="2" type="ORF">HR15_11135</name>
</gene>
<name>A0A0A2F7D5_9PORP</name>
<dbReference type="AlphaFoldDB" id="A0A0A2F7D5"/>
<reference evidence="2 3" key="1">
    <citation type="submission" date="2014-08" db="EMBL/GenBank/DDBJ databases">
        <title>Porphyromonas gulae strain:COT-052_OH3439 Genome sequencing.</title>
        <authorList>
            <person name="Wallis C."/>
            <person name="Deusch O."/>
            <person name="O'Flynn C."/>
            <person name="Davis I."/>
            <person name="Jospin G."/>
            <person name="Darling A.E."/>
            <person name="Coil D.A."/>
            <person name="Alexiev A."/>
            <person name="Horsfall A."/>
            <person name="Kirkwood N."/>
            <person name="Harris S."/>
            <person name="Eisen J.A."/>
        </authorList>
    </citation>
    <scope>NUCLEOTIDE SEQUENCE [LARGE SCALE GENOMIC DNA]</scope>
    <source>
        <strain evidence="3">COT-052 OH3439</strain>
    </source>
</reference>
<accession>A0A0A2F7D5</accession>
<comment type="caution">
    <text evidence="2">The sequence shown here is derived from an EMBL/GenBank/DDBJ whole genome shotgun (WGS) entry which is preliminary data.</text>
</comment>